<dbReference type="Proteomes" id="UP000077875">
    <property type="component" value="Chromosome"/>
</dbReference>
<dbReference type="KEGG" id="haa:A5892_12860"/>
<protein>
    <recommendedName>
        <fullName evidence="3">HMA domain-containing protein</fullName>
    </recommendedName>
</protein>
<gene>
    <name evidence="1" type="ORF">A5892_12860</name>
</gene>
<accession>A0A172YG46</accession>
<dbReference type="RefSeq" id="WP_027350403.1">
    <property type="nucleotide sequence ID" value="NZ_CP015243.1"/>
</dbReference>
<dbReference type="SUPFAM" id="SSF55008">
    <property type="entry name" value="HMA, heavy metal-associated domain"/>
    <property type="match status" value="1"/>
</dbReference>
<evidence type="ECO:0000313" key="1">
    <source>
        <dbReference type="EMBL" id="ANF58250.1"/>
    </source>
</evidence>
<keyword evidence="2" id="KW-1185">Reference proteome</keyword>
<dbReference type="InterPro" id="IPR036163">
    <property type="entry name" value="HMA_dom_sf"/>
</dbReference>
<evidence type="ECO:0000313" key="2">
    <source>
        <dbReference type="Proteomes" id="UP000077875"/>
    </source>
</evidence>
<dbReference type="GO" id="GO:0046872">
    <property type="term" value="F:metal ion binding"/>
    <property type="evidence" value="ECO:0007669"/>
    <property type="project" value="InterPro"/>
</dbReference>
<dbReference type="EMBL" id="CP015243">
    <property type="protein sequence ID" value="ANF58250.1"/>
    <property type="molecule type" value="Genomic_DNA"/>
</dbReference>
<dbReference type="Gene3D" id="3.30.70.100">
    <property type="match status" value="1"/>
</dbReference>
<proteinExistence type="predicted"/>
<organism evidence="1 2">
    <name type="scientific">Halotalea alkalilenta</name>
    <dbReference type="NCBI Taxonomy" id="376489"/>
    <lineage>
        <taxon>Bacteria</taxon>
        <taxon>Pseudomonadati</taxon>
        <taxon>Pseudomonadota</taxon>
        <taxon>Gammaproteobacteria</taxon>
        <taxon>Oceanospirillales</taxon>
        <taxon>Halomonadaceae</taxon>
        <taxon>Halotalea</taxon>
    </lineage>
</organism>
<evidence type="ECO:0008006" key="3">
    <source>
        <dbReference type="Google" id="ProtNLM"/>
    </source>
</evidence>
<reference evidence="1 2" key="1">
    <citation type="submission" date="2016-04" db="EMBL/GenBank/DDBJ databases">
        <title>Complete Genome Sequence of Halotalea alkalilenta IHB B 13600.</title>
        <authorList>
            <person name="Swarnkar M.K."/>
            <person name="Sharma A."/>
            <person name="Kaushal K."/>
            <person name="Soni R."/>
            <person name="Rana S."/>
            <person name="Singh A.K."/>
            <person name="Gulati A."/>
        </authorList>
    </citation>
    <scope>NUCLEOTIDE SEQUENCE [LARGE SCALE GENOMIC DNA]</scope>
    <source>
        <strain evidence="1 2">IHB B 13600</strain>
    </source>
</reference>
<sequence>MAVSLNLEGLKSVEDVNRLTTALIELDGVDNVEVAREWAEVEGQVNRGQLVKAVERAGFKVKG</sequence>
<name>A0A172YG46_9GAMM</name>
<dbReference type="AlphaFoldDB" id="A0A172YG46"/>
<dbReference type="STRING" id="376489.A5892_12860"/>